<dbReference type="GO" id="GO:0015768">
    <property type="term" value="P:maltose transport"/>
    <property type="evidence" value="ECO:0007669"/>
    <property type="project" value="TreeGrafter"/>
</dbReference>
<dbReference type="GO" id="GO:0055052">
    <property type="term" value="C:ATP-binding cassette (ABC) transporter complex, substrate-binding subunit-containing"/>
    <property type="evidence" value="ECO:0007669"/>
    <property type="project" value="TreeGrafter"/>
</dbReference>
<sequence length="463" mass="51450">MQWKKASTVGIATVSILAMLGACGAGAASGTTDTKKDKGLEVIGTNVKYDPNHLVNDGKPISLEYWTWSDGGVDPVYQLAKDYSKIYPNVTIKVKKQTWDDYWTKLPLQLKGKNGPAIFNIHNSYDALIRPYAADYDVDKAQLEADYPTAAAHEDSNGKVKYIDSVINTGNIYYNKTMWKDAGLTDADIPTTWDQFREVAKKLTKRDGDKITQAGFNFNGAYSGLYQGLNYQKGTLLFSADGKKANFDNTTTKENMQFLKDLYDKDKVGSVDFGNEYSDSFGQGQTAMVYAWGWLEGTMKEKYPDIDYGVFATPTFSAADQTPFAYDRYNGESTPGVNKNQSKQQQAVAQDFVKYLLANDTYVRKAVEGLNSFPAKANLQNDADILKNPVMKAIQPRVNRLIWPGATPATVETSGKVAFENVMQNGMSIDDALKEGQATMEKDMKGSDFQSAESKYEFFSEHK</sequence>
<accession>A0A1Y2SVW5</accession>
<evidence type="ECO:0000256" key="3">
    <source>
        <dbReference type="ARBA" id="ARBA00022729"/>
    </source>
</evidence>
<proteinExistence type="inferred from homology"/>
<organism evidence="5 6">
    <name type="scientific">Alloscardovia macacae</name>
    <dbReference type="NCBI Taxonomy" id="1160091"/>
    <lineage>
        <taxon>Bacteria</taxon>
        <taxon>Bacillati</taxon>
        <taxon>Actinomycetota</taxon>
        <taxon>Actinomycetes</taxon>
        <taxon>Bifidobacteriales</taxon>
        <taxon>Bifidobacteriaceae</taxon>
        <taxon>Alloscardovia</taxon>
    </lineage>
</organism>
<keyword evidence="3 4" id="KW-0732">Signal</keyword>
<dbReference type="SUPFAM" id="SSF53850">
    <property type="entry name" value="Periplasmic binding protein-like II"/>
    <property type="match status" value="1"/>
</dbReference>
<dbReference type="EMBL" id="NEKC01000020">
    <property type="protein sequence ID" value="OTA28262.1"/>
    <property type="molecule type" value="Genomic_DNA"/>
</dbReference>
<feature type="signal peptide" evidence="4">
    <location>
        <begin position="1"/>
        <end position="27"/>
    </location>
</feature>
<dbReference type="PANTHER" id="PTHR30061">
    <property type="entry name" value="MALTOSE-BINDING PERIPLASMIC PROTEIN"/>
    <property type="match status" value="1"/>
</dbReference>
<gene>
    <name evidence="5" type="ORF">B9T39_07245</name>
</gene>
<dbReference type="STRING" id="1160091.B9T39_07245"/>
<comment type="caution">
    <text evidence="5">The sequence shown here is derived from an EMBL/GenBank/DDBJ whole genome shotgun (WGS) entry which is preliminary data.</text>
</comment>
<protein>
    <submittedName>
        <fullName evidence="5">Sugar ABC transporter substrate-binding protein</fullName>
    </submittedName>
</protein>
<dbReference type="PROSITE" id="PS51257">
    <property type="entry name" value="PROKAR_LIPOPROTEIN"/>
    <property type="match status" value="1"/>
</dbReference>
<dbReference type="AlphaFoldDB" id="A0A1Y2SVW5"/>
<dbReference type="Pfam" id="PF01547">
    <property type="entry name" value="SBP_bac_1"/>
    <property type="match status" value="1"/>
</dbReference>
<evidence type="ECO:0000256" key="4">
    <source>
        <dbReference type="SAM" id="SignalP"/>
    </source>
</evidence>
<dbReference type="PANTHER" id="PTHR30061:SF50">
    <property type="entry name" value="MALTOSE_MALTODEXTRIN-BINDING PERIPLASMIC PROTEIN"/>
    <property type="match status" value="1"/>
</dbReference>
<keyword evidence="2" id="KW-0813">Transport</keyword>
<dbReference type="Proteomes" id="UP000243540">
    <property type="component" value="Unassembled WGS sequence"/>
</dbReference>
<name>A0A1Y2SVW5_9BIFI</name>
<evidence type="ECO:0000313" key="5">
    <source>
        <dbReference type="EMBL" id="OTA28262.1"/>
    </source>
</evidence>
<reference evidence="5 6" key="1">
    <citation type="submission" date="2017-04" db="EMBL/GenBank/DDBJ databases">
        <title>Draft genome sequences of Alloscardovia macacae UMA81211 and UMA81212 isolated from the feces of a rhesus macaque (Macaca mulatta).</title>
        <authorList>
            <person name="Albert K."/>
            <person name="Sela D.A."/>
        </authorList>
    </citation>
    <scope>NUCLEOTIDE SEQUENCE [LARGE SCALE GENOMIC DNA]</scope>
    <source>
        <strain evidence="5 6">UMA81212</strain>
    </source>
</reference>
<dbReference type="Gene3D" id="3.40.190.10">
    <property type="entry name" value="Periplasmic binding protein-like II"/>
    <property type="match status" value="1"/>
</dbReference>
<evidence type="ECO:0000256" key="1">
    <source>
        <dbReference type="ARBA" id="ARBA00008520"/>
    </source>
</evidence>
<evidence type="ECO:0000256" key="2">
    <source>
        <dbReference type="ARBA" id="ARBA00022448"/>
    </source>
</evidence>
<feature type="chain" id="PRO_5030037777" evidence="4">
    <location>
        <begin position="28"/>
        <end position="463"/>
    </location>
</feature>
<dbReference type="GO" id="GO:0042956">
    <property type="term" value="P:maltodextrin transmembrane transport"/>
    <property type="evidence" value="ECO:0007669"/>
    <property type="project" value="TreeGrafter"/>
</dbReference>
<dbReference type="InterPro" id="IPR006059">
    <property type="entry name" value="SBP"/>
</dbReference>
<evidence type="ECO:0000313" key="6">
    <source>
        <dbReference type="Proteomes" id="UP000243540"/>
    </source>
</evidence>
<dbReference type="RefSeq" id="WP_086107149.1">
    <property type="nucleotide sequence ID" value="NZ_NEKB01000002.1"/>
</dbReference>
<dbReference type="OrthoDB" id="2510110at2"/>
<comment type="similarity">
    <text evidence="1">Belongs to the bacterial solute-binding protein 1 family.</text>
</comment>
<dbReference type="GO" id="GO:1901982">
    <property type="term" value="F:maltose binding"/>
    <property type="evidence" value="ECO:0007669"/>
    <property type="project" value="TreeGrafter"/>
</dbReference>